<protein>
    <recommendedName>
        <fullName evidence="3">DUF4369 domain-containing protein</fullName>
    </recommendedName>
</protein>
<gene>
    <name evidence="1" type="ORF">HMPREF9715_02780</name>
</gene>
<sequence length="185" mass="21691">MRNIFCLLLVLFSTLCFGQKSVDVMIIRNNNDTIYSLLRIERNLFDRKLIDEASFYRRLVLLDSNGKKTVKLKASDVKKLQFIDLKGVEKIYVNGGDVLQRLVFDGKKIKWYKFLSQHMMDRSIQYFDYLVDQDNKRYNMGLFNSKRKKLLEATASKPELIDRIENSSLNDAEILGILSDFENLD</sequence>
<dbReference type="RefSeq" id="WP_006264278.1">
    <property type="nucleotide sequence ID" value="NZ_JH590838.1"/>
</dbReference>
<evidence type="ECO:0008006" key="3">
    <source>
        <dbReference type="Google" id="ProtNLM"/>
    </source>
</evidence>
<dbReference type="EMBL" id="AGEE01000039">
    <property type="protein sequence ID" value="EHO07914.1"/>
    <property type="molecule type" value="Genomic_DNA"/>
</dbReference>
<dbReference type="AlphaFoldDB" id="A0AAV3EZY4"/>
<evidence type="ECO:0000313" key="2">
    <source>
        <dbReference type="Proteomes" id="UP000004834"/>
    </source>
</evidence>
<evidence type="ECO:0000313" key="1">
    <source>
        <dbReference type="EMBL" id="EHO07914.1"/>
    </source>
</evidence>
<comment type="caution">
    <text evidence="1">The sequence shown here is derived from an EMBL/GenBank/DDBJ whole genome shotgun (WGS) entry which is preliminary data.</text>
</comment>
<proteinExistence type="predicted"/>
<name>A0AAV3EZY4_9FLAO</name>
<organism evidence="1 2">
    <name type="scientific">Myroides odoratimimus CIP 101113</name>
    <dbReference type="NCBI Taxonomy" id="883154"/>
    <lineage>
        <taxon>Bacteria</taxon>
        <taxon>Pseudomonadati</taxon>
        <taxon>Bacteroidota</taxon>
        <taxon>Flavobacteriia</taxon>
        <taxon>Flavobacteriales</taxon>
        <taxon>Flavobacteriaceae</taxon>
        <taxon>Myroides</taxon>
    </lineage>
</organism>
<reference evidence="1 2" key="1">
    <citation type="submission" date="2011-11" db="EMBL/GenBank/DDBJ databases">
        <title>The Genome Sequence of Myroides odoratimimus CIP 101113.</title>
        <authorList>
            <person name="Earl A."/>
            <person name="Ward D."/>
            <person name="Feldgarden M."/>
            <person name="Gevers D."/>
            <person name="Huys G."/>
            <person name="Young S.K."/>
            <person name="Zeng Q."/>
            <person name="Gargeya S."/>
            <person name="Fitzgerald M."/>
            <person name="Haas B."/>
            <person name="Abouelleil A."/>
            <person name="Alvarado L."/>
            <person name="Arachchi H.M."/>
            <person name="Berlin A."/>
            <person name="Brown A."/>
            <person name="Chapman S.B."/>
            <person name="Chen Z."/>
            <person name="Dunbar C."/>
            <person name="Freedman E."/>
            <person name="Gearin G."/>
            <person name="Goldberg J."/>
            <person name="Griggs A."/>
            <person name="Gujja S."/>
            <person name="Heiman D."/>
            <person name="Howarth C."/>
            <person name="Larson L."/>
            <person name="Lui A."/>
            <person name="MacDonald P.J.P."/>
            <person name="Montmayeur A."/>
            <person name="Murphy C."/>
            <person name="Neiman D."/>
            <person name="Pearson M."/>
            <person name="Priest M."/>
            <person name="Roberts A."/>
            <person name="Saif S."/>
            <person name="Shea T."/>
            <person name="Shenoy N."/>
            <person name="Sisk P."/>
            <person name="Stolte C."/>
            <person name="Sykes S."/>
            <person name="Wortman J."/>
            <person name="Nusbaum C."/>
            <person name="Birren B."/>
        </authorList>
    </citation>
    <scope>NUCLEOTIDE SEQUENCE [LARGE SCALE GENOMIC DNA]</scope>
    <source>
        <strain evidence="1 2">CIP 101113</strain>
    </source>
</reference>
<accession>A0AAV3EZY4</accession>
<dbReference type="Proteomes" id="UP000004834">
    <property type="component" value="Unassembled WGS sequence"/>
</dbReference>